<dbReference type="GO" id="GO:0008410">
    <property type="term" value="F:CoA-transferase activity"/>
    <property type="evidence" value="ECO:0007669"/>
    <property type="project" value="InterPro"/>
</dbReference>
<keyword evidence="1" id="KW-0808">Transferase</keyword>
<comment type="caution">
    <text evidence="1">The sequence shown here is derived from an EMBL/GenBank/DDBJ whole genome shotgun (WGS) entry which is preliminary data.</text>
</comment>
<accession>A0A494ZBB4</accession>
<protein>
    <submittedName>
        <fullName evidence="1">Succinyl-CoA--3-ketoacid-CoA transferase</fullName>
    </submittedName>
</protein>
<dbReference type="SUPFAM" id="SSF100950">
    <property type="entry name" value="NagB/RpiA/CoA transferase-like"/>
    <property type="match status" value="1"/>
</dbReference>
<dbReference type="InterPro" id="IPR004165">
    <property type="entry name" value="CoA_trans_fam_I"/>
</dbReference>
<reference evidence="1 2" key="1">
    <citation type="journal article" date="2016" name="Antonie Van Leeuwenhoek">
        <title>Lysinibacillus endophyticus sp. nov., an indole-3-acetic acid producing endophytic bacterium isolated from corn root (Zea mays cv. Xinken-5).</title>
        <authorList>
            <person name="Yu J."/>
            <person name="Guan X."/>
            <person name="Liu C."/>
            <person name="Xiang W."/>
            <person name="Yu Z."/>
            <person name="Liu X."/>
            <person name="Wang G."/>
        </authorList>
    </citation>
    <scope>NUCLEOTIDE SEQUENCE [LARGE SCALE GENOMIC DNA]</scope>
    <source>
        <strain evidence="1 2">DSM 100506</strain>
    </source>
</reference>
<proteinExistence type="predicted"/>
<dbReference type="RefSeq" id="WP_121212751.1">
    <property type="nucleotide sequence ID" value="NZ_JBBYAH010000001.1"/>
</dbReference>
<dbReference type="OrthoDB" id="9778604at2"/>
<dbReference type="InterPro" id="IPR037171">
    <property type="entry name" value="NagB/RpiA_transferase-like"/>
</dbReference>
<dbReference type="PANTHER" id="PTHR13707">
    <property type="entry name" value="KETOACID-COENZYME A TRANSFERASE"/>
    <property type="match status" value="1"/>
</dbReference>
<dbReference type="AlphaFoldDB" id="A0A494ZBB4"/>
<dbReference type="EMBL" id="RBZN01000001">
    <property type="protein sequence ID" value="RKQ20098.1"/>
    <property type="molecule type" value="Genomic_DNA"/>
</dbReference>
<name>A0A494ZBB4_9BACL</name>
<dbReference type="SMART" id="SM00882">
    <property type="entry name" value="CoA_trans"/>
    <property type="match status" value="1"/>
</dbReference>
<gene>
    <name evidence="1" type="ORF">D8M03_00675</name>
</gene>
<keyword evidence="2" id="KW-1185">Reference proteome</keyword>
<dbReference type="Proteomes" id="UP000272238">
    <property type="component" value="Unassembled WGS sequence"/>
</dbReference>
<dbReference type="Pfam" id="PF01144">
    <property type="entry name" value="CoA_trans"/>
    <property type="match status" value="1"/>
</dbReference>
<sequence length="216" mass="23021">MSLDSKAIIAKRIAEELNDGDVVNLGVGIPTLVTSFLGDKQVYLQTENGLLGMGPRPPIDEVDPDIVDAGKSPVTITKGAAFFNSADSFGMIRGGHIDVAILGTLEIDKTGEIANWAVPNQPILGVGGAMDLVAGAKKVIVASLLFSKDGSPKLVDELTYKSSGERKVDLFVSEYAAFTFEKDGIHVIDIYGDLSIEELSKKLNLPLIDKTVQYNA</sequence>
<evidence type="ECO:0000313" key="2">
    <source>
        <dbReference type="Proteomes" id="UP000272238"/>
    </source>
</evidence>
<dbReference type="PANTHER" id="PTHR13707:SF57">
    <property type="entry name" value="SUCCINYL-COA:3-KETOACID COENZYME A TRANSFERASE SUBUNIT B-RELATED"/>
    <property type="match status" value="1"/>
</dbReference>
<organism evidence="1 2">
    <name type="scientific">Ureibacillus endophyticus</name>
    <dbReference type="NCBI Taxonomy" id="1978490"/>
    <lineage>
        <taxon>Bacteria</taxon>
        <taxon>Bacillati</taxon>
        <taxon>Bacillota</taxon>
        <taxon>Bacilli</taxon>
        <taxon>Bacillales</taxon>
        <taxon>Caryophanaceae</taxon>
        <taxon>Ureibacillus</taxon>
    </lineage>
</organism>
<dbReference type="Gene3D" id="3.40.1080.10">
    <property type="entry name" value="Glutaconate Coenzyme A-transferase"/>
    <property type="match status" value="1"/>
</dbReference>
<evidence type="ECO:0000313" key="1">
    <source>
        <dbReference type="EMBL" id="RKQ20098.1"/>
    </source>
</evidence>